<evidence type="ECO:0000256" key="6">
    <source>
        <dbReference type="SAM" id="Phobius"/>
    </source>
</evidence>
<proteinExistence type="predicted"/>
<evidence type="ECO:0000259" key="7">
    <source>
        <dbReference type="Pfam" id="PF02706"/>
    </source>
</evidence>
<gene>
    <name evidence="8" type="ORF">DN068_08425</name>
</gene>
<evidence type="ECO:0000256" key="2">
    <source>
        <dbReference type="ARBA" id="ARBA00022475"/>
    </source>
</evidence>
<evidence type="ECO:0000313" key="8">
    <source>
        <dbReference type="EMBL" id="PZF73406.1"/>
    </source>
</evidence>
<dbReference type="AlphaFoldDB" id="A0A2W2BIY0"/>
<evidence type="ECO:0000256" key="5">
    <source>
        <dbReference type="ARBA" id="ARBA00023136"/>
    </source>
</evidence>
<reference evidence="8 9" key="1">
    <citation type="submission" date="2018-06" db="EMBL/GenBank/DDBJ databases">
        <title>Mucibacter soli gen. nov., sp. nov., a new member of the family Chitinophagaceae producing mucin.</title>
        <authorList>
            <person name="Kim M.-K."/>
            <person name="Park S."/>
            <person name="Kim T.-S."/>
            <person name="Joung Y."/>
            <person name="Han J.-H."/>
            <person name="Kim S.B."/>
        </authorList>
    </citation>
    <scope>NUCLEOTIDE SEQUENCE [LARGE SCALE GENOMIC DNA]</scope>
    <source>
        <strain evidence="8 9">R1-15</strain>
    </source>
</reference>
<keyword evidence="4 6" id="KW-1133">Transmembrane helix</keyword>
<evidence type="ECO:0000256" key="1">
    <source>
        <dbReference type="ARBA" id="ARBA00004651"/>
    </source>
</evidence>
<dbReference type="GO" id="GO:0005886">
    <property type="term" value="C:plasma membrane"/>
    <property type="evidence" value="ECO:0007669"/>
    <property type="project" value="UniProtKB-SubCell"/>
</dbReference>
<name>A0A2W2BIY0_9BACT</name>
<evidence type="ECO:0000256" key="3">
    <source>
        <dbReference type="ARBA" id="ARBA00022692"/>
    </source>
</evidence>
<dbReference type="Pfam" id="PF02706">
    <property type="entry name" value="Wzz"/>
    <property type="match status" value="1"/>
</dbReference>
<keyword evidence="5 6" id="KW-0472">Membrane</keyword>
<organism evidence="8 9">
    <name type="scientific">Taibaiella soli</name>
    <dbReference type="NCBI Taxonomy" id="1649169"/>
    <lineage>
        <taxon>Bacteria</taxon>
        <taxon>Pseudomonadati</taxon>
        <taxon>Bacteroidota</taxon>
        <taxon>Chitinophagia</taxon>
        <taxon>Chitinophagales</taxon>
        <taxon>Chitinophagaceae</taxon>
        <taxon>Taibaiella</taxon>
    </lineage>
</organism>
<feature type="transmembrane region" description="Helical" evidence="6">
    <location>
        <begin position="293"/>
        <end position="316"/>
    </location>
</feature>
<accession>A0A2W2BIY0</accession>
<feature type="domain" description="Polysaccharide chain length determinant N-terminal" evidence="7">
    <location>
        <begin position="9"/>
        <end position="100"/>
    </location>
</feature>
<evidence type="ECO:0000256" key="4">
    <source>
        <dbReference type="ARBA" id="ARBA00022989"/>
    </source>
</evidence>
<dbReference type="PANTHER" id="PTHR32309">
    <property type="entry name" value="TYROSINE-PROTEIN KINASE"/>
    <property type="match status" value="1"/>
</dbReference>
<keyword evidence="2" id="KW-1003">Cell membrane</keyword>
<keyword evidence="9" id="KW-1185">Reference proteome</keyword>
<sequence length="324" mass="37017">MTTLPPNNLSGVIQTLRERKRLIRNITILTIIIGVILHFLTPKKYEAEVTFMLKNPIYADRNNLYNNETKFIDYFANEEDIDRLITMAQSDSVQNKIIKEMNLVSRYKIDTLDKDASVVLKKTFNNRLRIYRTENRNVVLNFADKNDTLARKIAVRYVGLLDSSLRGFYNEMRVNMHASIVSKIHEQDSTINVLTDTLTRLRDEYGIYDILSPSRYNLMLSSLKTNGKPGFARGVEQIQNIESVKDELVSDRAHNITLANQYTTGTKMNELPLTKIVSITPLPIKATGPGLKLTIVVCALGGLFFSILYALVIAFYRNILSKRM</sequence>
<evidence type="ECO:0000313" key="9">
    <source>
        <dbReference type="Proteomes" id="UP000248745"/>
    </source>
</evidence>
<dbReference type="EMBL" id="QKTW01000013">
    <property type="protein sequence ID" value="PZF73406.1"/>
    <property type="molecule type" value="Genomic_DNA"/>
</dbReference>
<keyword evidence="3 6" id="KW-0812">Transmembrane</keyword>
<protein>
    <recommendedName>
        <fullName evidence="7">Polysaccharide chain length determinant N-terminal domain-containing protein</fullName>
    </recommendedName>
</protein>
<dbReference type="InterPro" id="IPR050445">
    <property type="entry name" value="Bact_polysacc_biosynth/exp"/>
</dbReference>
<comment type="subcellular location">
    <subcellularLocation>
        <location evidence="1">Cell membrane</location>
        <topology evidence="1">Multi-pass membrane protein</topology>
    </subcellularLocation>
</comment>
<feature type="transmembrane region" description="Helical" evidence="6">
    <location>
        <begin position="22"/>
        <end position="40"/>
    </location>
</feature>
<comment type="caution">
    <text evidence="8">The sequence shown here is derived from an EMBL/GenBank/DDBJ whole genome shotgun (WGS) entry which is preliminary data.</text>
</comment>
<dbReference type="InterPro" id="IPR003856">
    <property type="entry name" value="LPS_length_determ_N"/>
</dbReference>
<dbReference type="PANTHER" id="PTHR32309:SF31">
    <property type="entry name" value="CAPSULAR EXOPOLYSACCHARIDE FAMILY"/>
    <property type="match status" value="1"/>
</dbReference>
<dbReference type="OrthoDB" id="647428at2"/>
<dbReference type="Proteomes" id="UP000248745">
    <property type="component" value="Unassembled WGS sequence"/>
</dbReference>